<dbReference type="GO" id="GO:0000981">
    <property type="term" value="F:DNA-binding transcription factor activity, RNA polymerase II-specific"/>
    <property type="evidence" value="ECO:0007669"/>
    <property type="project" value="TreeGrafter"/>
</dbReference>
<organism evidence="5 6">
    <name type="scientific">Cynoglossus semilaevis</name>
    <name type="common">Tongue sole</name>
    <dbReference type="NCBI Taxonomy" id="244447"/>
    <lineage>
        <taxon>Eukaryota</taxon>
        <taxon>Metazoa</taxon>
        <taxon>Chordata</taxon>
        <taxon>Craniata</taxon>
        <taxon>Vertebrata</taxon>
        <taxon>Euteleostomi</taxon>
        <taxon>Actinopterygii</taxon>
        <taxon>Neopterygii</taxon>
        <taxon>Teleostei</taxon>
        <taxon>Neoteleostei</taxon>
        <taxon>Acanthomorphata</taxon>
        <taxon>Carangaria</taxon>
        <taxon>Pleuronectiformes</taxon>
        <taxon>Pleuronectoidei</taxon>
        <taxon>Cynoglossidae</taxon>
        <taxon>Cynoglossinae</taxon>
        <taxon>Cynoglossus</taxon>
    </lineage>
</organism>
<reference evidence="5" key="2">
    <citation type="submission" date="2025-08" db="UniProtKB">
        <authorList>
            <consortium name="Ensembl"/>
        </authorList>
    </citation>
    <scope>IDENTIFICATION</scope>
</reference>
<keyword evidence="2" id="KW-0804">Transcription</keyword>
<dbReference type="Ensembl" id="ENSCSET00000013895.1">
    <property type="protein sequence ID" value="ENSCSEP00000013734.1"/>
    <property type="gene ID" value="ENSCSEG00000008844.1"/>
</dbReference>
<dbReference type="SUPFAM" id="SSF47459">
    <property type="entry name" value="HLH, helix-loop-helix DNA-binding domain"/>
    <property type="match status" value="1"/>
</dbReference>
<dbReference type="Gene3D" id="4.10.280.10">
    <property type="entry name" value="Helix-loop-helix DNA-binding domain"/>
    <property type="match status" value="1"/>
</dbReference>
<feature type="domain" description="BHLH" evidence="4">
    <location>
        <begin position="21"/>
        <end position="74"/>
    </location>
</feature>
<protein>
    <recommendedName>
        <fullName evidence="4">BHLH domain-containing protein</fullName>
    </recommendedName>
</protein>
<dbReference type="GeneTree" id="ENSGT00940000177943"/>
<accession>A0A3P8VHI9</accession>
<dbReference type="Proteomes" id="UP000265120">
    <property type="component" value="Chromosome 8"/>
</dbReference>
<name>A0A3P8VHI9_CYNSE</name>
<evidence type="ECO:0000313" key="6">
    <source>
        <dbReference type="Proteomes" id="UP000265120"/>
    </source>
</evidence>
<evidence type="ECO:0000259" key="4">
    <source>
        <dbReference type="PROSITE" id="PS50888"/>
    </source>
</evidence>
<dbReference type="OMA" id="FDFCRAI"/>
<evidence type="ECO:0000313" key="5">
    <source>
        <dbReference type="Ensembl" id="ENSCSEP00000013734.1"/>
    </source>
</evidence>
<dbReference type="InterPro" id="IPR011598">
    <property type="entry name" value="bHLH_dom"/>
</dbReference>
<dbReference type="InParanoid" id="A0A3P8VHI9"/>
<keyword evidence="6" id="KW-1185">Reference proteome</keyword>
<dbReference type="SMART" id="SM00353">
    <property type="entry name" value="HLH"/>
    <property type="match status" value="1"/>
</dbReference>
<keyword evidence="3" id="KW-0539">Nucleus</keyword>
<reference evidence="5" key="3">
    <citation type="submission" date="2025-09" db="UniProtKB">
        <authorList>
            <consortium name="Ensembl"/>
        </authorList>
    </citation>
    <scope>IDENTIFICATION</scope>
</reference>
<dbReference type="PROSITE" id="PS50888">
    <property type="entry name" value="BHLH"/>
    <property type="match status" value="1"/>
</dbReference>
<keyword evidence="1" id="KW-0805">Transcription regulation</keyword>
<evidence type="ECO:0000256" key="1">
    <source>
        <dbReference type="ARBA" id="ARBA00023015"/>
    </source>
</evidence>
<dbReference type="GO" id="GO:0071456">
    <property type="term" value="P:cellular response to hypoxia"/>
    <property type="evidence" value="ECO:0007669"/>
    <property type="project" value="TreeGrafter"/>
</dbReference>
<dbReference type="PANTHER" id="PTHR23043">
    <property type="entry name" value="HYPOXIA-INDUCIBLE FACTOR 1 ALPHA"/>
    <property type="match status" value="1"/>
</dbReference>
<dbReference type="InterPro" id="IPR036638">
    <property type="entry name" value="HLH_DNA-bd_sf"/>
</dbReference>
<dbReference type="GO" id="GO:0000977">
    <property type="term" value="F:RNA polymerase II transcription regulatory region sequence-specific DNA binding"/>
    <property type="evidence" value="ECO:0007669"/>
    <property type="project" value="TreeGrafter"/>
</dbReference>
<dbReference type="STRING" id="244447.ENSCSEP00000013734"/>
<reference evidence="5 6" key="1">
    <citation type="journal article" date="2014" name="Nat. Genet.">
        <title>Whole-genome sequence of a flatfish provides insights into ZW sex chromosome evolution and adaptation to a benthic lifestyle.</title>
        <authorList>
            <person name="Chen S."/>
            <person name="Zhang G."/>
            <person name="Shao C."/>
            <person name="Huang Q."/>
            <person name="Liu G."/>
            <person name="Zhang P."/>
            <person name="Song W."/>
            <person name="An N."/>
            <person name="Chalopin D."/>
            <person name="Volff J.N."/>
            <person name="Hong Y."/>
            <person name="Li Q."/>
            <person name="Sha Z."/>
            <person name="Zhou H."/>
            <person name="Xie M."/>
            <person name="Yu Q."/>
            <person name="Liu Y."/>
            <person name="Xiang H."/>
            <person name="Wang N."/>
            <person name="Wu K."/>
            <person name="Yang C."/>
            <person name="Zhou Q."/>
            <person name="Liao X."/>
            <person name="Yang L."/>
            <person name="Hu Q."/>
            <person name="Zhang J."/>
            <person name="Meng L."/>
            <person name="Jin L."/>
            <person name="Tian Y."/>
            <person name="Lian J."/>
            <person name="Yang J."/>
            <person name="Miao G."/>
            <person name="Liu S."/>
            <person name="Liang Z."/>
            <person name="Yan F."/>
            <person name="Li Y."/>
            <person name="Sun B."/>
            <person name="Zhang H."/>
            <person name="Zhang J."/>
            <person name="Zhu Y."/>
            <person name="Du M."/>
            <person name="Zhao Y."/>
            <person name="Schartl M."/>
            <person name="Tang Q."/>
            <person name="Wang J."/>
        </authorList>
    </citation>
    <scope>NUCLEOTIDE SEQUENCE</scope>
</reference>
<dbReference type="GO" id="GO:0046983">
    <property type="term" value="F:protein dimerization activity"/>
    <property type="evidence" value="ECO:0007669"/>
    <property type="project" value="InterPro"/>
</dbReference>
<dbReference type="AlphaFoldDB" id="A0A3P8VHI9"/>
<dbReference type="Pfam" id="PF23171">
    <property type="entry name" value="bHLH_HIF1A"/>
    <property type="match status" value="1"/>
</dbReference>
<evidence type="ECO:0000256" key="2">
    <source>
        <dbReference type="ARBA" id="ARBA00023163"/>
    </source>
</evidence>
<dbReference type="PANTHER" id="PTHR23043:SF8">
    <property type="entry name" value="ENDOTHELIAL PAS DOMAIN-CONTAINING PROTEIN 1"/>
    <property type="match status" value="1"/>
</dbReference>
<dbReference type="CDD" id="cd11391">
    <property type="entry name" value="bHLH_PAS"/>
    <property type="match status" value="1"/>
</dbReference>
<proteinExistence type="predicted"/>
<sequence>MSFYCSLNVSDTALGPLPFDFCRAISREAAKKRRRVESDVFGNLSQLLPVQPSVQKSLDKPSIIRLTLSYIRMHTLLKGNVSGFRNSF</sequence>
<evidence type="ECO:0000256" key="3">
    <source>
        <dbReference type="ARBA" id="ARBA00023242"/>
    </source>
</evidence>